<gene>
    <name evidence="1" type="ORF">RDI58_013428</name>
</gene>
<evidence type="ECO:0000313" key="1">
    <source>
        <dbReference type="EMBL" id="KAK6789628.1"/>
    </source>
</evidence>
<protein>
    <submittedName>
        <fullName evidence="1">Uncharacterized protein</fullName>
    </submittedName>
</protein>
<dbReference type="AlphaFoldDB" id="A0AAN8YHQ5"/>
<reference evidence="1 2" key="1">
    <citation type="submission" date="2024-02" db="EMBL/GenBank/DDBJ databases">
        <title>de novo genome assembly of Solanum bulbocastanum strain 11H21.</title>
        <authorList>
            <person name="Hosaka A.J."/>
        </authorList>
    </citation>
    <scope>NUCLEOTIDE SEQUENCE [LARGE SCALE GENOMIC DNA]</scope>
    <source>
        <tissue evidence="1">Young leaves</tissue>
    </source>
</reference>
<comment type="caution">
    <text evidence="1">The sequence shown here is derived from an EMBL/GenBank/DDBJ whole genome shotgun (WGS) entry which is preliminary data.</text>
</comment>
<dbReference type="EMBL" id="JBANQN010000005">
    <property type="protein sequence ID" value="KAK6789628.1"/>
    <property type="molecule type" value="Genomic_DNA"/>
</dbReference>
<accession>A0AAN8YHQ5</accession>
<evidence type="ECO:0000313" key="2">
    <source>
        <dbReference type="Proteomes" id="UP001371456"/>
    </source>
</evidence>
<name>A0AAN8YHQ5_SOLBU</name>
<proteinExistence type="predicted"/>
<dbReference type="Proteomes" id="UP001371456">
    <property type="component" value="Unassembled WGS sequence"/>
</dbReference>
<sequence length="106" mass="12226">MTPSRWWYISVQAICEAVEFLEFPEFSALYNIVAAEFLEFPEFPALYNIAAVEFLESPEFPALYNIAAVEFPKFPEFSKFSVLYNSRLQSKISRISKTSSTVYTVN</sequence>
<organism evidence="1 2">
    <name type="scientific">Solanum bulbocastanum</name>
    <name type="common">Wild potato</name>
    <dbReference type="NCBI Taxonomy" id="147425"/>
    <lineage>
        <taxon>Eukaryota</taxon>
        <taxon>Viridiplantae</taxon>
        <taxon>Streptophyta</taxon>
        <taxon>Embryophyta</taxon>
        <taxon>Tracheophyta</taxon>
        <taxon>Spermatophyta</taxon>
        <taxon>Magnoliopsida</taxon>
        <taxon>eudicotyledons</taxon>
        <taxon>Gunneridae</taxon>
        <taxon>Pentapetalae</taxon>
        <taxon>asterids</taxon>
        <taxon>lamiids</taxon>
        <taxon>Solanales</taxon>
        <taxon>Solanaceae</taxon>
        <taxon>Solanoideae</taxon>
        <taxon>Solaneae</taxon>
        <taxon>Solanum</taxon>
    </lineage>
</organism>
<keyword evidence="2" id="KW-1185">Reference proteome</keyword>